<organism evidence="1 2">
    <name type="scientific">Salarchaeum japonicum</name>
    <dbReference type="NCBI Taxonomy" id="555573"/>
    <lineage>
        <taxon>Archaea</taxon>
        <taxon>Methanobacteriati</taxon>
        <taxon>Methanobacteriota</taxon>
        <taxon>Stenosarchaea group</taxon>
        <taxon>Halobacteria</taxon>
        <taxon>Halobacteriales</taxon>
        <taxon>Halobacteriaceae</taxon>
    </lineage>
</organism>
<dbReference type="GeneID" id="68571991"/>
<evidence type="ECO:0000313" key="1">
    <source>
        <dbReference type="EMBL" id="GAA0648496.1"/>
    </source>
</evidence>
<accession>A0AAV3T0I5</accession>
<name>A0AAV3T0I5_9EURY</name>
<dbReference type="AlphaFoldDB" id="A0AAV3T0I5"/>
<protein>
    <submittedName>
        <fullName evidence="1">Uncharacterized protein</fullName>
    </submittedName>
</protein>
<comment type="caution">
    <text evidence="1">The sequence shown here is derived from an EMBL/GenBank/DDBJ whole genome shotgun (WGS) entry which is preliminary data.</text>
</comment>
<dbReference type="InterPro" id="IPR055927">
    <property type="entry name" value="DUF7504"/>
</dbReference>
<dbReference type="EMBL" id="BAAADU010000002">
    <property type="protein sequence ID" value="GAA0648496.1"/>
    <property type="molecule type" value="Genomic_DNA"/>
</dbReference>
<evidence type="ECO:0000313" key="2">
    <source>
        <dbReference type="Proteomes" id="UP001500194"/>
    </source>
</evidence>
<dbReference type="RefSeq" id="WP_227261408.1">
    <property type="nucleotide sequence ID" value="NZ_BAAADU010000002.1"/>
</dbReference>
<keyword evidence="2" id="KW-1185">Reference proteome</keyword>
<proteinExistence type="predicted"/>
<dbReference type="Pfam" id="PF24336">
    <property type="entry name" value="DUF7504"/>
    <property type="match status" value="1"/>
</dbReference>
<reference evidence="1 2" key="1">
    <citation type="journal article" date="2019" name="Int. J. Syst. Evol. Microbiol.">
        <title>The Global Catalogue of Microorganisms (GCM) 10K type strain sequencing project: providing services to taxonomists for standard genome sequencing and annotation.</title>
        <authorList>
            <consortium name="The Broad Institute Genomics Platform"/>
            <consortium name="The Broad Institute Genome Sequencing Center for Infectious Disease"/>
            <person name="Wu L."/>
            <person name="Ma J."/>
        </authorList>
    </citation>
    <scope>NUCLEOTIDE SEQUENCE [LARGE SCALE GENOMIC DNA]</scope>
    <source>
        <strain evidence="1 2">JCM 16327</strain>
    </source>
</reference>
<dbReference type="Proteomes" id="UP001500194">
    <property type="component" value="Unassembled WGS sequence"/>
</dbReference>
<gene>
    <name evidence="1" type="ORF">GCM10009019_08850</name>
</gene>
<sequence length="173" mass="18976">MSDDPFAGVAPGTQLLVSQTNHAADIAPLPTDADRLLVATYRDTPNRLERRLRDHGIDPSTVTVVPVSSTSIDYTGPLTVTDRVAPSDLTGLGIRLATALDDLDAGDWLYVRGLSAALMYVTPDRLYRFLDFLTRAASERDLRGAYEFYRPALSDTVHARFRSLFADEVSTST</sequence>